<gene>
    <name evidence="2" type="ORF">EV146_106416</name>
</gene>
<name>A0A4R2BE50_9BACI</name>
<dbReference type="AlphaFoldDB" id="A0A4R2BE50"/>
<dbReference type="SUPFAM" id="SSF55729">
    <property type="entry name" value="Acyl-CoA N-acyltransferases (Nat)"/>
    <property type="match status" value="1"/>
</dbReference>
<dbReference type="InterPro" id="IPR016181">
    <property type="entry name" value="Acyl_CoA_acyltransferase"/>
</dbReference>
<proteinExistence type="predicted"/>
<comment type="caution">
    <text evidence="2">The sequence shown here is derived from an EMBL/GenBank/DDBJ whole genome shotgun (WGS) entry which is preliminary data.</text>
</comment>
<dbReference type="RefSeq" id="WP_132006825.1">
    <property type="nucleotide sequence ID" value="NZ_JABUHM010000004.1"/>
</dbReference>
<evidence type="ECO:0000313" key="3">
    <source>
        <dbReference type="Proteomes" id="UP000295689"/>
    </source>
</evidence>
<dbReference type="Proteomes" id="UP000295689">
    <property type="component" value="Unassembled WGS sequence"/>
</dbReference>
<sequence>MEIRLEKAVDRDAEAIFDIQVRAFIPLLDKYKDYDTNPANEKLDKVRTRINNPDGGFYKILFGDVPVGAICVYWREETEFWISPMFILPEYQGKGIAQKAIRLMEELFPQATTWELRTILQEKRNCYLYEKMGYKLVKWQHKLNEKATLVHYKKVCLLETDTRV</sequence>
<keyword evidence="2" id="KW-0808">Transferase</keyword>
<evidence type="ECO:0000313" key="2">
    <source>
        <dbReference type="EMBL" id="TCN25211.1"/>
    </source>
</evidence>
<keyword evidence="3" id="KW-1185">Reference proteome</keyword>
<dbReference type="Pfam" id="PF00583">
    <property type="entry name" value="Acetyltransf_1"/>
    <property type="match status" value="1"/>
</dbReference>
<dbReference type="GO" id="GO:0016747">
    <property type="term" value="F:acyltransferase activity, transferring groups other than amino-acyl groups"/>
    <property type="evidence" value="ECO:0007669"/>
    <property type="project" value="InterPro"/>
</dbReference>
<dbReference type="Gene3D" id="3.40.630.30">
    <property type="match status" value="1"/>
</dbReference>
<dbReference type="PROSITE" id="PS51186">
    <property type="entry name" value="GNAT"/>
    <property type="match status" value="1"/>
</dbReference>
<reference evidence="2 3" key="1">
    <citation type="journal article" date="2015" name="Stand. Genomic Sci.">
        <title>Genomic Encyclopedia of Bacterial and Archaeal Type Strains, Phase III: the genomes of soil and plant-associated and newly described type strains.</title>
        <authorList>
            <person name="Whitman W.B."/>
            <person name="Woyke T."/>
            <person name="Klenk H.P."/>
            <person name="Zhou Y."/>
            <person name="Lilburn T.G."/>
            <person name="Beck B.J."/>
            <person name="De Vos P."/>
            <person name="Vandamme P."/>
            <person name="Eisen J.A."/>
            <person name="Garrity G."/>
            <person name="Hugenholtz P."/>
            <person name="Kyrpides N.C."/>
        </authorList>
    </citation>
    <scope>NUCLEOTIDE SEQUENCE [LARGE SCALE GENOMIC DNA]</scope>
    <source>
        <strain evidence="2 3">CV53</strain>
    </source>
</reference>
<organism evidence="2 3">
    <name type="scientific">Mesobacillus foraminis</name>
    <dbReference type="NCBI Taxonomy" id="279826"/>
    <lineage>
        <taxon>Bacteria</taxon>
        <taxon>Bacillati</taxon>
        <taxon>Bacillota</taxon>
        <taxon>Bacilli</taxon>
        <taxon>Bacillales</taxon>
        <taxon>Bacillaceae</taxon>
        <taxon>Mesobacillus</taxon>
    </lineage>
</organism>
<dbReference type="InterPro" id="IPR000182">
    <property type="entry name" value="GNAT_dom"/>
</dbReference>
<evidence type="ECO:0000259" key="1">
    <source>
        <dbReference type="PROSITE" id="PS51186"/>
    </source>
</evidence>
<feature type="domain" description="N-acetyltransferase" evidence="1">
    <location>
        <begin position="1"/>
        <end position="159"/>
    </location>
</feature>
<protein>
    <submittedName>
        <fullName evidence="2">Acetyltransferase (GNAT) family protein</fullName>
    </submittedName>
</protein>
<dbReference type="CDD" id="cd04301">
    <property type="entry name" value="NAT_SF"/>
    <property type="match status" value="1"/>
</dbReference>
<accession>A0A4R2BE50</accession>
<dbReference type="EMBL" id="SLVV01000006">
    <property type="protein sequence ID" value="TCN25211.1"/>
    <property type="molecule type" value="Genomic_DNA"/>
</dbReference>